<dbReference type="EMBL" id="FUYM01000008">
    <property type="protein sequence ID" value="SKB91247.1"/>
    <property type="molecule type" value="Genomic_DNA"/>
</dbReference>
<dbReference type="GO" id="GO:0035438">
    <property type="term" value="F:cyclic-di-GMP binding"/>
    <property type="evidence" value="ECO:0007669"/>
    <property type="project" value="InterPro"/>
</dbReference>
<dbReference type="Proteomes" id="UP000189818">
    <property type="component" value="Unassembled WGS sequence"/>
</dbReference>
<keyword evidence="3" id="KW-1185">Reference proteome</keyword>
<evidence type="ECO:0000259" key="1">
    <source>
        <dbReference type="Pfam" id="PF07238"/>
    </source>
</evidence>
<protein>
    <submittedName>
        <fullName evidence="2">PilZ domain-containing protein</fullName>
    </submittedName>
</protein>
<sequence>MAVASEQEESDARRHGRHRIMLAATLYSVHGECNGVLLDLSQGGAMVSASPPLPVGCRLLLERQNFEVPGVVRWVEGNRFGIQFEEALPESVIMGLVSRSTHQNDR</sequence>
<dbReference type="SUPFAM" id="SSF141371">
    <property type="entry name" value="PilZ domain-like"/>
    <property type="match status" value="1"/>
</dbReference>
<dbReference type="Gene3D" id="2.40.10.220">
    <property type="entry name" value="predicted glycosyltransferase like domains"/>
    <property type="match status" value="1"/>
</dbReference>
<accession>A0A1T5F4X3</accession>
<feature type="domain" description="PilZ" evidence="1">
    <location>
        <begin position="13"/>
        <end position="87"/>
    </location>
</feature>
<dbReference type="RefSeq" id="WP_079649598.1">
    <property type="nucleotide sequence ID" value="NZ_FUYM01000008.1"/>
</dbReference>
<organism evidence="2 3">
    <name type="scientific">Rhizorhabdus histidinilytica</name>
    <dbReference type="NCBI Taxonomy" id="439228"/>
    <lineage>
        <taxon>Bacteria</taxon>
        <taxon>Pseudomonadati</taxon>
        <taxon>Pseudomonadota</taxon>
        <taxon>Alphaproteobacteria</taxon>
        <taxon>Sphingomonadales</taxon>
        <taxon>Sphingomonadaceae</taxon>
        <taxon>Rhizorhabdus</taxon>
    </lineage>
</organism>
<gene>
    <name evidence="2" type="ORF">SAMN06295920_108152</name>
</gene>
<dbReference type="InterPro" id="IPR009875">
    <property type="entry name" value="PilZ_domain"/>
</dbReference>
<reference evidence="3" key="1">
    <citation type="submission" date="2017-02" db="EMBL/GenBank/DDBJ databases">
        <authorList>
            <person name="Varghese N."/>
            <person name="Submissions S."/>
        </authorList>
    </citation>
    <scope>NUCLEOTIDE SEQUENCE [LARGE SCALE GENOMIC DNA]</scope>
    <source>
        <strain evidence="3">UM2</strain>
    </source>
</reference>
<proteinExistence type="predicted"/>
<dbReference type="Pfam" id="PF07238">
    <property type="entry name" value="PilZ"/>
    <property type="match status" value="1"/>
</dbReference>
<evidence type="ECO:0000313" key="3">
    <source>
        <dbReference type="Proteomes" id="UP000189818"/>
    </source>
</evidence>
<name>A0A1T5F4X3_9SPHN</name>
<dbReference type="STRING" id="439228.SAMN06295920_108152"/>
<evidence type="ECO:0000313" key="2">
    <source>
        <dbReference type="EMBL" id="SKB91247.1"/>
    </source>
</evidence>
<dbReference type="AlphaFoldDB" id="A0A1T5F4X3"/>
<dbReference type="OrthoDB" id="7564913at2"/>